<dbReference type="GO" id="GO:1901750">
    <property type="term" value="P:leukotriene D4 biosynthetic process"/>
    <property type="evidence" value="ECO:0007669"/>
    <property type="project" value="TreeGrafter"/>
</dbReference>
<dbReference type="GO" id="GO:0006954">
    <property type="term" value="P:inflammatory response"/>
    <property type="evidence" value="ECO:0007669"/>
    <property type="project" value="TreeGrafter"/>
</dbReference>
<dbReference type="GO" id="GO:0005886">
    <property type="term" value="C:plasma membrane"/>
    <property type="evidence" value="ECO:0007669"/>
    <property type="project" value="TreeGrafter"/>
</dbReference>
<evidence type="ECO:0000313" key="2">
    <source>
        <dbReference type="Ensembl" id="ENSSORP00005034751.1"/>
    </source>
</evidence>
<accession>A0A673AY75</accession>
<dbReference type="PANTHER" id="PTHR11686">
    <property type="entry name" value="GAMMA GLUTAMYL TRANSPEPTIDASE"/>
    <property type="match status" value="1"/>
</dbReference>
<proteinExistence type="predicted"/>
<dbReference type="AlphaFoldDB" id="A0A673AY75"/>
<dbReference type="PRINTS" id="PR01210">
    <property type="entry name" value="GGTRANSPTASE"/>
</dbReference>
<evidence type="ECO:0008006" key="4">
    <source>
        <dbReference type="Google" id="ProtNLM"/>
    </source>
</evidence>
<evidence type="ECO:0000313" key="3">
    <source>
        <dbReference type="Proteomes" id="UP000472271"/>
    </source>
</evidence>
<dbReference type="InterPro" id="IPR000101">
    <property type="entry name" value="GGT_peptidase"/>
</dbReference>
<dbReference type="Ensembl" id="ENSSORT00005035675.1">
    <property type="protein sequence ID" value="ENSSORP00005034751.1"/>
    <property type="gene ID" value="ENSSORG00005016381.1"/>
</dbReference>
<organism evidence="2 3">
    <name type="scientific">Sphaeramia orbicularis</name>
    <name type="common">orbiculate cardinalfish</name>
    <dbReference type="NCBI Taxonomy" id="375764"/>
    <lineage>
        <taxon>Eukaryota</taxon>
        <taxon>Metazoa</taxon>
        <taxon>Chordata</taxon>
        <taxon>Craniata</taxon>
        <taxon>Vertebrata</taxon>
        <taxon>Euteleostomi</taxon>
        <taxon>Actinopterygii</taxon>
        <taxon>Neopterygii</taxon>
        <taxon>Teleostei</taxon>
        <taxon>Neoteleostei</taxon>
        <taxon>Acanthomorphata</taxon>
        <taxon>Gobiaria</taxon>
        <taxon>Kurtiformes</taxon>
        <taxon>Apogonoidei</taxon>
        <taxon>Apogonidae</taxon>
        <taxon>Apogoninae</taxon>
        <taxon>Sphaeramia</taxon>
    </lineage>
</organism>
<protein>
    <recommendedName>
        <fullName evidence="4">Gamma-glutamyltransferase 5a</fullName>
    </recommendedName>
</protein>
<reference evidence="2" key="1">
    <citation type="submission" date="2019-06" db="EMBL/GenBank/DDBJ databases">
        <authorList>
            <consortium name="Wellcome Sanger Institute Data Sharing"/>
        </authorList>
    </citation>
    <scope>NUCLEOTIDE SEQUENCE [LARGE SCALE GENOMIC DNA]</scope>
</reference>
<dbReference type="PANTHER" id="PTHR11686:SF53">
    <property type="entry name" value="GLUTATHIONE HYDROLASE"/>
    <property type="match status" value="1"/>
</dbReference>
<dbReference type="GO" id="GO:0036374">
    <property type="term" value="F:glutathione hydrolase activity"/>
    <property type="evidence" value="ECO:0007669"/>
    <property type="project" value="InterPro"/>
</dbReference>
<reference evidence="2" key="2">
    <citation type="submission" date="2025-08" db="UniProtKB">
        <authorList>
            <consortium name="Ensembl"/>
        </authorList>
    </citation>
    <scope>IDENTIFICATION</scope>
</reference>
<name>A0A673AY75_9TELE</name>
<evidence type="ECO:0000256" key="1">
    <source>
        <dbReference type="PIRSR" id="PIRSR600101-2"/>
    </source>
</evidence>
<feature type="binding site" evidence="1">
    <location>
        <position position="57"/>
    </location>
    <ligand>
        <name>L-glutamate</name>
        <dbReference type="ChEBI" id="CHEBI:29985"/>
    </ligand>
</feature>
<keyword evidence="3" id="KW-1185">Reference proteome</keyword>
<sequence length="167" mass="18813">VMAADVDMLLQGGSAVDGAIAALLCTFVVNPQSMGIGGGSIITIRDKTGKVKVYNFRETIPRRTLSYLVKTCKTSIPLFLFLVLGSQWIGIPGEFRGYEAIHNQYGRLRWSKLFEPTIKLARDDRLVFWTLSAFLCNNIRVNSFLLNPAVHLWSVWFTENLSWLSLK</sequence>
<dbReference type="GO" id="GO:0006751">
    <property type="term" value="P:glutathione catabolic process"/>
    <property type="evidence" value="ECO:0007669"/>
    <property type="project" value="InterPro"/>
</dbReference>
<dbReference type="Proteomes" id="UP000472271">
    <property type="component" value="Chromosome 12"/>
</dbReference>
<dbReference type="Pfam" id="PF01019">
    <property type="entry name" value="G_glu_transpept"/>
    <property type="match status" value="1"/>
</dbReference>
<dbReference type="InParanoid" id="A0A673AY75"/>
<reference evidence="2" key="3">
    <citation type="submission" date="2025-09" db="UniProtKB">
        <authorList>
            <consortium name="Ensembl"/>
        </authorList>
    </citation>
    <scope>IDENTIFICATION</scope>
</reference>
<dbReference type="InterPro" id="IPR029055">
    <property type="entry name" value="Ntn_hydrolases_N"/>
</dbReference>
<dbReference type="GO" id="GO:0002951">
    <property type="term" value="F:leukotriene-C(4) hydrolase"/>
    <property type="evidence" value="ECO:0007669"/>
    <property type="project" value="TreeGrafter"/>
</dbReference>
<dbReference type="SUPFAM" id="SSF56235">
    <property type="entry name" value="N-terminal nucleophile aminohydrolases (Ntn hydrolases)"/>
    <property type="match status" value="1"/>
</dbReference>